<dbReference type="InterPro" id="IPR027267">
    <property type="entry name" value="AH/BAR_dom_sf"/>
</dbReference>
<comment type="similarity">
    <text evidence="4">Belongs to the CEP135/TSGA10 family.</text>
</comment>
<protein>
    <submittedName>
        <fullName evidence="6">Uncharacterized protein</fullName>
    </submittedName>
</protein>
<evidence type="ECO:0000256" key="1">
    <source>
        <dbReference type="ARBA" id="ARBA00004114"/>
    </source>
</evidence>
<dbReference type="eggNOG" id="ENOG502QT27">
    <property type="taxonomic scope" value="Eukaryota"/>
</dbReference>
<evidence type="ECO:0000256" key="2">
    <source>
        <dbReference type="ARBA" id="ARBA00022490"/>
    </source>
</evidence>
<dbReference type="InParanoid" id="A0A1X7SVI2"/>
<evidence type="ECO:0000256" key="4">
    <source>
        <dbReference type="ARBA" id="ARBA00038123"/>
    </source>
</evidence>
<dbReference type="Gene3D" id="1.10.287.1490">
    <property type="match status" value="1"/>
</dbReference>
<dbReference type="GO" id="GO:0005814">
    <property type="term" value="C:centriole"/>
    <property type="evidence" value="ECO:0007669"/>
    <property type="project" value="UniProtKB-SubCell"/>
</dbReference>
<dbReference type="SUPFAM" id="SSF103657">
    <property type="entry name" value="BAR/IMD domain-like"/>
    <property type="match status" value="1"/>
</dbReference>
<comment type="subcellular location">
    <subcellularLocation>
        <location evidence="1">Cytoplasm</location>
        <location evidence="1">Cytoskeleton</location>
        <location evidence="1">Microtubule organizing center</location>
        <location evidence="1">Centrosome</location>
        <location evidence="1">Centriole</location>
    </subcellularLocation>
</comment>
<name>A0A1X7SVI2_AMPQE</name>
<dbReference type="InterPro" id="IPR051877">
    <property type="entry name" value="Centriole_BasalBody_StrucProt"/>
</dbReference>
<keyword evidence="2" id="KW-0963">Cytoplasm</keyword>
<proteinExistence type="inferred from homology"/>
<evidence type="ECO:0000313" key="6">
    <source>
        <dbReference type="EnsemblMetazoa" id="Aqu2.1.06007_001"/>
    </source>
</evidence>
<dbReference type="STRING" id="400682.A0A1X7SVI2"/>
<dbReference type="OrthoDB" id="10254663at2759"/>
<dbReference type="EnsemblMetazoa" id="Aqu2.1.06007_001">
    <property type="protein sequence ID" value="Aqu2.1.06007_001"/>
    <property type="gene ID" value="Aqu2.1.06007"/>
</dbReference>
<evidence type="ECO:0000256" key="5">
    <source>
        <dbReference type="SAM" id="Coils"/>
    </source>
</evidence>
<reference evidence="6" key="1">
    <citation type="submission" date="2017-05" db="UniProtKB">
        <authorList>
            <consortium name="EnsemblMetazoa"/>
        </authorList>
    </citation>
    <scope>IDENTIFICATION</scope>
</reference>
<sequence length="227" mass="26154">MRRLEHENADLKFLNNQYMQRIISQEKESQLKSERILELQEKNSQAAIIQTPGGRKKTLPYRRQRMEMDSVLTPSSSKGKLLPVLPEPDPQVVDLLKMAEEKMIEMQRSLDSIGKEKKEMKDSIKDLRRQVERRENEIERLSGQLRGGRPPEALAMEGKIETNERMTAHLNIQVDFLQQANQKLEADLAEANESKTKLQARVNDLAGKNAKICSELQVNEYTVLCQN</sequence>
<feature type="coiled-coil region" evidence="5">
    <location>
        <begin position="96"/>
        <end position="208"/>
    </location>
</feature>
<dbReference type="PANTHER" id="PTHR20544">
    <property type="entry name" value="CENTROSOMAL PROTEIN CEP135"/>
    <property type="match status" value="1"/>
</dbReference>
<dbReference type="AlphaFoldDB" id="A0A1X7SVI2"/>
<accession>A0A1X7SVI2</accession>
<evidence type="ECO:0000256" key="3">
    <source>
        <dbReference type="ARBA" id="ARBA00023212"/>
    </source>
</evidence>
<organism evidence="6">
    <name type="scientific">Amphimedon queenslandica</name>
    <name type="common">Sponge</name>
    <dbReference type="NCBI Taxonomy" id="400682"/>
    <lineage>
        <taxon>Eukaryota</taxon>
        <taxon>Metazoa</taxon>
        <taxon>Porifera</taxon>
        <taxon>Demospongiae</taxon>
        <taxon>Heteroscleromorpha</taxon>
        <taxon>Haplosclerida</taxon>
        <taxon>Niphatidae</taxon>
        <taxon>Amphimedon</taxon>
    </lineage>
</organism>
<keyword evidence="3" id="KW-0206">Cytoskeleton</keyword>
<keyword evidence="5" id="KW-0175">Coiled coil</keyword>
<dbReference type="PANTHER" id="PTHR20544:SF0">
    <property type="entry name" value="NUCLEOPROTEIN TPR_MLP1 DOMAIN-CONTAINING PROTEIN"/>
    <property type="match status" value="1"/>
</dbReference>